<reference evidence="4" key="1">
    <citation type="journal article" date="2019" name="Int. J. Syst. Evol. Microbiol.">
        <title>The Global Catalogue of Microorganisms (GCM) 10K type strain sequencing project: providing services to taxonomists for standard genome sequencing and annotation.</title>
        <authorList>
            <consortium name="The Broad Institute Genomics Platform"/>
            <consortium name="The Broad Institute Genome Sequencing Center for Infectious Disease"/>
            <person name="Wu L."/>
            <person name="Ma J."/>
        </authorList>
    </citation>
    <scope>NUCLEOTIDE SEQUENCE [LARGE SCALE GENOMIC DNA]</scope>
    <source>
        <strain evidence="4">CCM 8904</strain>
    </source>
</reference>
<comment type="pathway">
    <text evidence="2">Carbohydrate degradation; pentose phosphate pathway; D-ribose 5-phosphate from D-ribulose 5-phosphate (non-oxidative stage): step 1/1.</text>
</comment>
<dbReference type="RefSeq" id="WP_125552659.1">
    <property type="nucleotide sequence ID" value="NZ_JBHSSL010000041.1"/>
</dbReference>
<dbReference type="Gene3D" id="3.30.70.260">
    <property type="match status" value="1"/>
</dbReference>
<comment type="similarity">
    <text evidence="2">Belongs to the ribose 5-phosphate isomerase family.</text>
</comment>
<dbReference type="InterPro" id="IPR020672">
    <property type="entry name" value="Ribose5P_isomerase_typA_subgr"/>
</dbReference>
<dbReference type="GO" id="GO:0004751">
    <property type="term" value="F:ribose-5-phosphate isomerase activity"/>
    <property type="evidence" value="ECO:0007669"/>
    <property type="project" value="UniProtKB-EC"/>
</dbReference>
<dbReference type="PANTHER" id="PTHR11934">
    <property type="entry name" value="RIBOSE-5-PHOSPHATE ISOMERASE"/>
    <property type="match status" value="1"/>
</dbReference>
<sequence>MTQDELKKMVGDLAATYVKDGMVVGLGTGSTVKFMVDALGRRVAEEGLKIIGVPTSDRTAEQGRQLGIPIKSIDEVAQIDLTIDGADQIDTDFQGIKGGGAAHLFEKIVAINSKRNMWIVDQSKMAPQLGSFPLPLEVIPYGSQQLFKRLAANGLKPAFRENAGQRVLTDSKNYVIDLHLGKIDDVFQLARYLNQQVGIVEHGLFLNVVNTVIVGYADGPKVLDAPERPDYRAIKA</sequence>
<feature type="active site" description="Proton acceptor" evidence="2">
    <location>
        <position position="106"/>
    </location>
</feature>
<evidence type="ECO:0000256" key="2">
    <source>
        <dbReference type="HAMAP-Rule" id="MF_00170"/>
    </source>
</evidence>
<dbReference type="Gene3D" id="3.40.50.1360">
    <property type="match status" value="1"/>
</dbReference>
<evidence type="ECO:0000313" key="4">
    <source>
        <dbReference type="Proteomes" id="UP001596289"/>
    </source>
</evidence>
<dbReference type="InterPro" id="IPR037171">
    <property type="entry name" value="NagB/RpiA_transferase-like"/>
</dbReference>
<feature type="binding site" evidence="2">
    <location>
        <begin position="28"/>
        <end position="31"/>
    </location>
    <ligand>
        <name>substrate</name>
    </ligand>
</feature>
<accession>A0ABW1REY8</accession>
<feature type="binding site" evidence="2">
    <location>
        <position position="124"/>
    </location>
    <ligand>
        <name>substrate</name>
    </ligand>
</feature>
<dbReference type="EC" id="5.3.1.6" evidence="2"/>
<dbReference type="NCBIfam" id="NF001924">
    <property type="entry name" value="PRK00702.1"/>
    <property type="match status" value="1"/>
</dbReference>
<dbReference type="Pfam" id="PF06026">
    <property type="entry name" value="Rib_5-P_isom_A"/>
    <property type="match status" value="1"/>
</dbReference>
<gene>
    <name evidence="2 3" type="primary">rpiA</name>
    <name evidence="3" type="ORF">ACFQGP_07025</name>
</gene>
<proteinExistence type="inferred from homology"/>
<dbReference type="HAMAP" id="MF_00170">
    <property type="entry name" value="Rib_5P_isom_A"/>
    <property type="match status" value="1"/>
</dbReference>
<feature type="binding site" evidence="2">
    <location>
        <begin position="97"/>
        <end position="100"/>
    </location>
    <ligand>
        <name>substrate</name>
    </ligand>
</feature>
<comment type="function">
    <text evidence="2">Catalyzes the reversible conversion of ribose-5-phosphate to ribulose 5-phosphate.</text>
</comment>
<keyword evidence="1 2" id="KW-0413">Isomerase</keyword>
<dbReference type="SUPFAM" id="SSF75445">
    <property type="entry name" value="D-ribose-5-phosphate isomerase (RpiA), lid domain"/>
    <property type="match status" value="1"/>
</dbReference>
<dbReference type="EMBL" id="JBHSSL010000041">
    <property type="protein sequence ID" value="MFC6170323.1"/>
    <property type="molecule type" value="Genomic_DNA"/>
</dbReference>
<comment type="caution">
    <text evidence="3">The sequence shown here is derived from an EMBL/GenBank/DDBJ whole genome shotgun (WGS) entry which is preliminary data.</text>
</comment>
<organism evidence="3 4">
    <name type="scientific">Loigolactobacillus jiayinensis</name>
    <dbReference type="NCBI Taxonomy" id="2486016"/>
    <lineage>
        <taxon>Bacteria</taxon>
        <taxon>Bacillati</taxon>
        <taxon>Bacillota</taxon>
        <taxon>Bacilli</taxon>
        <taxon>Lactobacillales</taxon>
        <taxon>Lactobacillaceae</taxon>
        <taxon>Loigolactobacillus</taxon>
    </lineage>
</organism>
<name>A0ABW1REY8_9LACO</name>
<keyword evidence="4" id="KW-1185">Reference proteome</keyword>
<dbReference type="PANTHER" id="PTHR11934:SF0">
    <property type="entry name" value="RIBOSE-5-PHOSPHATE ISOMERASE"/>
    <property type="match status" value="1"/>
</dbReference>
<protein>
    <recommendedName>
        <fullName evidence="2">Ribose-5-phosphate isomerase A</fullName>
        <ecNumber evidence="2">5.3.1.6</ecNumber>
    </recommendedName>
    <alternativeName>
        <fullName evidence="2">Phosphoriboisomerase A</fullName>
        <shortName evidence="2">PRI</shortName>
    </alternativeName>
</protein>
<dbReference type="CDD" id="cd01398">
    <property type="entry name" value="RPI_A"/>
    <property type="match status" value="1"/>
</dbReference>
<comment type="catalytic activity">
    <reaction evidence="2">
        <text>aldehydo-D-ribose 5-phosphate = D-ribulose 5-phosphate</text>
        <dbReference type="Rhea" id="RHEA:14657"/>
        <dbReference type="ChEBI" id="CHEBI:58121"/>
        <dbReference type="ChEBI" id="CHEBI:58273"/>
        <dbReference type="EC" id="5.3.1.6"/>
    </reaction>
</comment>
<evidence type="ECO:0000313" key="3">
    <source>
        <dbReference type="EMBL" id="MFC6170323.1"/>
    </source>
</evidence>
<dbReference type="NCBIfam" id="TIGR00021">
    <property type="entry name" value="rpiA"/>
    <property type="match status" value="1"/>
</dbReference>
<evidence type="ECO:0000256" key="1">
    <source>
        <dbReference type="ARBA" id="ARBA00023235"/>
    </source>
</evidence>
<dbReference type="SUPFAM" id="SSF100950">
    <property type="entry name" value="NagB/RpiA/CoA transferase-like"/>
    <property type="match status" value="1"/>
</dbReference>
<comment type="subunit">
    <text evidence="2">Homodimer.</text>
</comment>
<dbReference type="InterPro" id="IPR004788">
    <property type="entry name" value="Ribose5P_isomerase_type_A"/>
</dbReference>
<dbReference type="Proteomes" id="UP001596289">
    <property type="component" value="Unassembled WGS sequence"/>
</dbReference>
<feature type="binding site" evidence="2">
    <location>
        <begin position="84"/>
        <end position="87"/>
    </location>
    <ligand>
        <name>substrate</name>
    </ligand>
</feature>